<dbReference type="Pfam" id="PF10354">
    <property type="entry name" value="BMT5-like"/>
    <property type="match status" value="1"/>
</dbReference>
<dbReference type="RefSeq" id="WP_272181242.1">
    <property type="nucleotide sequence ID" value="NZ_JAQOMS010000002.1"/>
</dbReference>
<sequence length="270" mass="30999">MMILEKDWRVLTVGDGDLSFSLSMINNDFVKLVTPTVLDTKGKVLAKYQTNGIGGLQRLDIDCKYQFDVTSQDSWKLLLPNYYDVVIFQFPLLPAVGSELSFNNGPSINIRNRILLRKFLMYATKYGLREGGANLIYITSKDVKPYIDWNIETTLIDNLPLSYLGKSEFDAGRFTGYTLRNVDRDKVIKGTKAYTYAWSPIEQHTISNQLIQNIDYTNTGCRYCKAGPFATEQEQAGHLNSARHKRMIDFEQEWRAYLRCENTKSKHEEG</sequence>
<comment type="caution">
    <text evidence="2">The sequence shown here is derived from an EMBL/GenBank/DDBJ whole genome shotgun (WGS) entry which is preliminary data.</text>
</comment>
<dbReference type="EMBL" id="JAQOMS010000002">
    <property type="protein sequence ID" value="MDC2889918.1"/>
    <property type="molecule type" value="Genomic_DNA"/>
</dbReference>
<proteinExistence type="predicted"/>
<evidence type="ECO:0000313" key="3">
    <source>
        <dbReference type="Proteomes" id="UP001528411"/>
    </source>
</evidence>
<name>A0ABT5FG68_9GAMM</name>
<protein>
    <submittedName>
        <fullName evidence="2">DUF2431 domain-containing protein</fullName>
    </submittedName>
</protein>
<accession>A0ABT5FG68</accession>
<reference evidence="2 3" key="1">
    <citation type="submission" date="2023-01" db="EMBL/GenBank/DDBJ databases">
        <title>Psychrosphaera sp. nov., isolated from marine algae.</title>
        <authorList>
            <person name="Bayburt H."/>
            <person name="Choi B.J."/>
            <person name="Kim J.M."/>
            <person name="Choi D.G."/>
            <person name="Jeon C.O."/>
        </authorList>
    </citation>
    <scope>NUCLEOTIDE SEQUENCE [LARGE SCALE GENOMIC DNA]</scope>
    <source>
        <strain evidence="2 3">G1-22</strain>
    </source>
</reference>
<evidence type="ECO:0000313" key="2">
    <source>
        <dbReference type="EMBL" id="MDC2889918.1"/>
    </source>
</evidence>
<dbReference type="Proteomes" id="UP001528411">
    <property type="component" value="Unassembled WGS sequence"/>
</dbReference>
<keyword evidence="3" id="KW-1185">Reference proteome</keyword>
<evidence type="ECO:0000259" key="1">
    <source>
        <dbReference type="Pfam" id="PF10354"/>
    </source>
</evidence>
<gene>
    <name evidence="2" type="ORF">PN838_15545</name>
</gene>
<feature type="domain" description="25S rRNA (uridine-N(3))-methyltransferase BMT5-like" evidence="1">
    <location>
        <begin position="11"/>
        <end position="180"/>
    </location>
</feature>
<organism evidence="2 3">
    <name type="scientific">Psychrosphaera algicola</name>
    <dbReference type="NCBI Taxonomy" id="3023714"/>
    <lineage>
        <taxon>Bacteria</taxon>
        <taxon>Pseudomonadati</taxon>
        <taxon>Pseudomonadota</taxon>
        <taxon>Gammaproteobacteria</taxon>
        <taxon>Alteromonadales</taxon>
        <taxon>Pseudoalteromonadaceae</taxon>
        <taxon>Psychrosphaera</taxon>
    </lineage>
</organism>
<dbReference type="InterPro" id="IPR019446">
    <property type="entry name" value="BMT5-like"/>
</dbReference>